<keyword evidence="1" id="KW-1133">Transmembrane helix</keyword>
<feature type="transmembrane region" description="Helical" evidence="1">
    <location>
        <begin position="544"/>
        <end position="565"/>
    </location>
</feature>
<keyword evidence="3" id="KW-1185">Reference proteome</keyword>
<protein>
    <recommendedName>
        <fullName evidence="4">F-box domain-containing protein</fullName>
    </recommendedName>
</protein>
<feature type="transmembrane region" description="Helical" evidence="1">
    <location>
        <begin position="360"/>
        <end position="386"/>
    </location>
</feature>
<dbReference type="AlphaFoldDB" id="A0A0A1TXV5"/>
<evidence type="ECO:0008006" key="4">
    <source>
        <dbReference type="Google" id="ProtNLM"/>
    </source>
</evidence>
<dbReference type="RefSeq" id="XP_004185545.1">
    <property type="nucleotide sequence ID" value="XM_004185497.1"/>
</dbReference>
<sequence length="574" mass="67336">MQLEKVYLMNVVLYLPLKDVFNFVCISKNTQSACSRLKTNPIDKSIGSQQFCKIVSTFFKNIETLTCDCEELKLIGNSLDKLENIYLTERTQDLKYYNVQSTFYPKIRNFIMLSQYNSYELLSSLENIKEINIAIFFLDRVDFMQILKTRNIEKITIKVTDQFDSKICKPDYYQCINDLSHSFPQSKIYIKVVIKEFVFNNKKLFSNLPSNVYPYMTILSHDVPLEKSLDWIEKFEDKFNTNNYSFFEKHYLNDVTVYRSDFENVVHSASDYNPITLNLTTLQSVENIKFDKSVEFYNKIVLPGSTKKLDCEGDLKVINWDDLQNLERIDSYYSTNTPQKFWDIEHYKYNNNYTKSINKLLVGFTPFFAVYPFVFLLMAIASFVVNQSVEKTVQNLEIPFLVYLLCIWAFYFIDSELTGMSIIKNKFVIIYYGIALVIVAIVQSVFANMYYKTIDLVFAFIFVFSGIVFYLKYVFGNHLLVTRKEAYLQILSRKTRKYMPKHITDNILYWSDGFSQDGEIQFFILAFCIDAFLFLGGVSFYSWIISLILLPFCTVATLFLVYLVFHGHDKFIGG</sequence>
<feature type="transmembrane region" description="Helical" evidence="1">
    <location>
        <begin position="456"/>
        <end position="475"/>
    </location>
</feature>
<feature type="transmembrane region" description="Helical" evidence="1">
    <location>
        <begin position="398"/>
        <end position="417"/>
    </location>
</feature>
<name>A0A0A1TXV5_ENTIV</name>
<proteinExistence type="predicted"/>
<dbReference type="EMBL" id="KB207015">
    <property type="protein sequence ID" value="ELP86199.1"/>
    <property type="molecule type" value="Genomic_DNA"/>
</dbReference>
<reference evidence="2 3" key="1">
    <citation type="submission" date="2012-10" db="EMBL/GenBank/DDBJ databases">
        <authorList>
            <person name="Zafar N."/>
            <person name="Inman J."/>
            <person name="Hall N."/>
            <person name="Lorenzi H."/>
            <person name="Caler E."/>
        </authorList>
    </citation>
    <scope>NUCLEOTIDE SEQUENCE [LARGE SCALE GENOMIC DNA]</scope>
    <source>
        <strain evidence="2 3">IP1</strain>
    </source>
</reference>
<feature type="transmembrane region" description="Helical" evidence="1">
    <location>
        <begin position="520"/>
        <end position="538"/>
    </location>
</feature>
<evidence type="ECO:0000313" key="3">
    <source>
        <dbReference type="Proteomes" id="UP000014680"/>
    </source>
</evidence>
<evidence type="ECO:0000313" key="2">
    <source>
        <dbReference type="EMBL" id="ELP86199.1"/>
    </source>
</evidence>
<keyword evidence="1" id="KW-0472">Membrane</keyword>
<accession>A0A0A1TXV5</accession>
<evidence type="ECO:0000256" key="1">
    <source>
        <dbReference type="SAM" id="Phobius"/>
    </source>
</evidence>
<dbReference type="Proteomes" id="UP000014680">
    <property type="component" value="Unassembled WGS sequence"/>
</dbReference>
<gene>
    <name evidence="2" type="ORF">EIN_329760</name>
</gene>
<keyword evidence="1" id="KW-0812">Transmembrane</keyword>
<dbReference type="KEGG" id="eiv:EIN_329760"/>
<organism evidence="2 3">
    <name type="scientific">Entamoeba invadens IP1</name>
    <dbReference type="NCBI Taxonomy" id="370355"/>
    <lineage>
        <taxon>Eukaryota</taxon>
        <taxon>Amoebozoa</taxon>
        <taxon>Evosea</taxon>
        <taxon>Archamoebae</taxon>
        <taxon>Mastigamoebida</taxon>
        <taxon>Entamoebidae</taxon>
        <taxon>Entamoeba</taxon>
    </lineage>
</organism>
<feature type="transmembrane region" description="Helical" evidence="1">
    <location>
        <begin position="429"/>
        <end position="450"/>
    </location>
</feature>
<dbReference type="GeneID" id="14885042"/>
<dbReference type="VEuPathDB" id="AmoebaDB:EIN_329760"/>